<reference evidence="2" key="1">
    <citation type="submission" date="2023-11" db="EMBL/GenBank/DDBJ databases">
        <title>Genome assemblies of two species of porcelain crab, Petrolisthes cinctipes and Petrolisthes manimaculis (Anomura: Porcellanidae).</title>
        <authorList>
            <person name="Angst P."/>
        </authorList>
    </citation>
    <scope>NUCLEOTIDE SEQUENCE</scope>
    <source>
        <strain evidence="2">PB745_02</strain>
        <tissue evidence="2">Gill</tissue>
    </source>
</reference>
<gene>
    <name evidence="2" type="ORF">Pmani_012188</name>
</gene>
<protein>
    <submittedName>
        <fullName evidence="2">Uncharacterized protein</fullName>
    </submittedName>
</protein>
<comment type="caution">
    <text evidence="2">The sequence shown here is derived from an EMBL/GenBank/DDBJ whole genome shotgun (WGS) entry which is preliminary data.</text>
</comment>
<organism evidence="2 3">
    <name type="scientific">Petrolisthes manimaculis</name>
    <dbReference type="NCBI Taxonomy" id="1843537"/>
    <lineage>
        <taxon>Eukaryota</taxon>
        <taxon>Metazoa</taxon>
        <taxon>Ecdysozoa</taxon>
        <taxon>Arthropoda</taxon>
        <taxon>Crustacea</taxon>
        <taxon>Multicrustacea</taxon>
        <taxon>Malacostraca</taxon>
        <taxon>Eumalacostraca</taxon>
        <taxon>Eucarida</taxon>
        <taxon>Decapoda</taxon>
        <taxon>Pleocyemata</taxon>
        <taxon>Anomura</taxon>
        <taxon>Galatheoidea</taxon>
        <taxon>Porcellanidae</taxon>
        <taxon>Petrolisthes</taxon>
    </lineage>
</organism>
<dbReference type="AlphaFoldDB" id="A0AAE1PZQ3"/>
<sequence>MVAVSEQEFRGSRLLPPTARRRAGINHRWAEAEGHEGPRGLVGSGPVNEGLVVWGSRTGYSSAPHL</sequence>
<evidence type="ECO:0000256" key="1">
    <source>
        <dbReference type="SAM" id="MobiDB-lite"/>
    </source>
</evidence>
<feature type="region of interest" description="Disordered" evidence="1">
    <location>
        <begin position="1"/>
        <end position="47"/>
    </location>
</feature>
<proteinExistence type="predicted"/>
<accession>A0AAE1PZQ3</accession>
<name>A0AAE1PZQ3_9EUCA</name>
<feature type="compositionally biased region" description="Basic and acidic residues" evidence="1">
    <location>
        <begin position="28"/>
        <end position="38"/>
    </location>
</feature>
<dbReference type="EMBL" id="JAWZYT010000996">
    <property type="protein sequence ID" value="KAK4316694.1"/>
    <property type="molecule type" value="Genomic_DNA"/>
</dbReference>
<dbReference type="Proteomes" id="UP001292094">
    <property type="component" value="Unassembled WGS sequence"/>
</dbReference>
<evidence type="ECO:0000313" key="3">
    <source>
        <dbReference type="Proteomes" id="UP001292094"/>
    </source>
</evidence>
<evidence type="ECO:0000313" key="2">
    <source>
        <dbReference type="EMBL" id="KAK4316694.1"/>
    </source>
</evidence>
<keyword evidence="3" id="KW-1185">Reference proteome</keyword>